<accession>A0A2R6Y3L5</accession>
<dbReference type="PANTHER" id="PTHR33567">
    <property type="entry name" value="CHROMATE ION TRANSPORTER (EUROFUNG)"/>
    <property type="match status" value="1"/>
</dbReference>
<dbReference type="GO" id="GO:0005886">
    <property type="term" value="C:plasma membrane"/>
    <property type="evidence" value="ECO:0007669"/>
    <property type="project" value="UniProtKB-SubCell"/>
</dbReference>
<evidence type="ECO:0000256" key="7">
    <source>
        <dbReference type="SAM" id="Phobius"/>
    </source>
</evidence>
<feature type="transmembrane region" description="Helical" evidence="7">
    <location>
        <begin position="267"/>
        <end position="287"/>
    </location>
</feature>
<dbReference type="PIRSF" id="PIRSF004810">
    <property type="entry name" value="ChrA"/>
    <property type="match status" value="1"/>
</dbReference>
<evidence type="ECO:0000256" key="4">
    <source>
        <dbReference type="ARBA" id="ARBA00022692"/>
    </source>
</evidence>
<evidence type="ECO:0000256" key="2">
    <source>
        <dbReference type="ARBA" id="ARBA00005262"/>
    </source>
</evidence>
<name>A0A2R6Y3L5_9BACL</name>
<feature type="transmembrane region" description="Helical" evidence="7">
    <location>
        <begin position="17"/>
        <end position="40"/>
    </location>
</feature>
<evidence type="ECO:0000256" key="1">
    <source>
        <dbReference type="ARBA" id="ARBA00004651"/>
    </source>
</evidence>
<protein>
    <submittedName>
        <fullName evidence="8">Chromate transport protein ChrA</fullName>
    </submittedName>
</protein>
<feature type="transmembrane region" description="Helical" evidence="7">
    <location>
        <begin position="415"/>
        <end position="433"/>
    </location>
</feature>
<reference evidence="9" key="1">
    <citation type="journal article" date="2018" name="Sci. Rep.">
        <title>Lignite coal burning seam in the remote Altai Mountains harbors a hydrogen-driven thermophilic microbial community.</title>
        <authorList>
            <person name="Kadnikov V.V."/>
            <person name="Mardanov A.V."/>
            <person name="Ivasenko D.A."/>
            <person name="Antsiferov D.V."/>
            <person name="Beletsky A.V."/>
            <person name="Karnachuk O.V."/>
            <person name="Ravin N.V."/>
        </authorList>
    </citation>
    <scope>NUCLEOTIDE SEQUENCE [LARGE SCALE GENOMIC DNA]</scope>
</reference>
<feature type="transmembrane region" description="Helical" evidence="7">
    <location>
        <begin position="88"/>
        <end position="109"/>
    </location>
</feature>
<dbReference type="PANTHER" id="PTHR33567:SF3">
    <property type="entry name" value="CHROMATE ION TRANSPORTER (EUROFUNG)"/>
    <property type="match status" value="1"/>
</dbReference>
<gene>
    <name evidence="8" type="ORF">BSOLF_2032</name>
</gene>
<organism evidence="8 9">
    <name type="scientific">Candidatus Carbonibacillus altaicus</name>
    <dbReference type="NCBI Taxonomy" id="2163959"/>
    <lineage>
        <taxon>Bacteria</taxon>
        <taxon>Bacillati</taxon>
        <taxon>Bacillota</taxon>
        <taxon>Bacilli</taxon>
        <taxon>Bacillales</taxon>
        <taxon>Candidatus Carbonibacillus</taxon>
    </lineage>
</organism>
<evidence type="ECO:0000256" key="6">
    <source>
        <dbReference type="ARBA" id="ARBA00023136"/>
    </source>
</evidence>
<dbReference type="AlphaFoldDB" id="A0A2R6Y3L5"/>
<feature type="transmembrane region" description="Helical" evidence="7">
    <location>
        <begin position="150"/>
        <end position="165"/>
    </location>
</feature>
<feature type="transmembrane region" description="Helical" evidence="7">
    <location>
        <begin position="231"/>
        <end position="255"/>
    </location>
</feature>
<dbReference type="Proteomes" id="UP000244338">
    <property type="component" value="Unassembled WGS sequence"/>
</dbReference>
<dbReference type="NCBIfam" id="TIGR00937">
    <property type="entry name" value="2A51"/>
    <property type="match status" value="1"/>
</dbReference>
<keyword evidence="4 7" id="KW-0812">Transmembrane</keyword>
<dbReference type="InterPro" id="IPR014047">
    <property type="entry name" value="Chr_Tranpt_l_chain"/>
</dbReference>
<feature type="transmembrane region" description="Helical" evidence="7">
    <location>
        <begin position="367"/>
        <end position="384"/>
    </location>
</feature>
<feature type="transmembrane region" description="Helical" evidence="7">
    <location>
        <begin position="334"/>
        <end position="355"/>
    </location>
</feature>
<dbReference type="Pfam" id="PF02417">
    <property type="entry name" value="Chromate_transp"/>
    <property type="match status" value="2"/>
</dbReference>
<keyword evidence="6 7" id="KW-0472">Membrane</keyword>
<dbReference type="GO" id="GO:0015109">
    <property type="term" value="F:chromate transmembrane transporter activity"/>
    <property type="evidence" value="ECO:0007669"/>
    <property type="project" value="InterPro"/>
</dbReference>
<evidence type="ECO:0000256" key="3">
    <source>
        <dbReference type="ARBA" id="ARBA00022475"/>
    </source>
</evidence>
<keyword evidence="5 7" id="KW-1133">Transmembrane helix</keyword>
<comment type="subcellular location">
    <subcellularLocation>
        <location evidence="1">Cell membrane</location>
        <topology evidence="1">Multi-pass membrane protein</topology>
    </subcellularLocation>
</comment>
<evidence type="ECO:0000313" key="8">
    <source>
        <dbReference type="EMBL" id="PTQ57267.1"/>
    </source>
</evidence>
<dbReference type="EMBL" id="PEBX01000010">
    <property type="protein sequence ID" value="PTQ57267.1"/>
    <property type="molecule type" value="Genomic_DNA"/>
</dbReference>
<sequence>MEKEETILKRLKGGWDIFYTALILGLTSFGGPTAHFGYFYRTYIEKKKWIEPDTYADLIALANFLPGPASSQVGMSIGLLRGGLHGGFLAWLGFTLPSATIMALFAWFLQNSQTMMDYDAFWLHGLKLLAVAIVLQAVQGMAKKLSTGRLRATITVLTAILVLLSNAPGTQAALIIMGGLFTLFFEHKGRREDSDKEGHEDDKAISHDTGNMRISGIRTEKRPFVSKRTGWVLLVIFFVLCMLVWLASSLAYALIPAPTQTYVELFSKFFLTGSMVFGGGHVVLPLLEKDVVQTKWVSPDQFLAGYGLAQGLPGPLFTFAAYLGMLIAGWPGAILALIAIFLPGMLLMAGAYPFWHSLKKYHVFQKIMSGVGAAVVGLLLAALYDPLWTQTVTDVYDVSIVGLLWLLLHVWHRPPLMVLIISLMLAWIKVLLIL</sequence>
<feature type="transmembrane region" description="Helical" evidence="7">
    <location>
        <begin position="121"/>
        <end position="138"/>
    </location>
</feature>
<comment type="similarity">
    <text evidence="2">Belongs to the chromate ion transporter (CHR) (TC 2.A.51) family.</text>
</comment>
<dbReference type="InterPro" id="IPR003370">
    <property type="entry name" value="Chromate_transpt"/>
</dbReference>
<comment type="caution">
    <text evidence="8">The sequence shown here is derived from an EMBL/GenBank/DDBJ whole genome shotgun (WGS) entry which is preliminary data.</text>
</comment>
<feature type="transmembrane region" description="Helical" evidence="7">
    <location>
        <begin position="308"/>
        <end position="328"/>
    </location>
</feature>
<evidence type="ECO:0000256" key="5">
    <source>
        <dbReference type="ARBA" id="ARBA00022989"/>
    </source>
</evidence>
<proteinExistence type="inferred from homology"/>
<keyword evidence="3" id="KW-1003">Cell membrane</keyword>
<evidence type="ECO:0000313" key="9">
    <source>
        <dbReference type="Proteomes" id="UP000244338"/>
    </source>
</evidence>